<dbReference type="SUPFAM" id="SSF55729">
    <property type="entry name" value="Acyl-CoA N-acyltransferases (Nat)"/>
    <property type="match status" value="1"/>
</dbReference>
<evidence type="ECO:0000313" key="5">
    <source>
        <dbReference type="Proteomes" id="UP001365619"/>
    </source>
</evidence>
<dbReference type="InterPro" id="IPR000182">
    <property type="entry name" value="GNAT_dom"/>
</dbReference>
<dbReference type="PANTHER" id="PTHR43420:SF12">
    <property type="entry name" value="N-ACETYLTRANSFERASE DOMAIN-CONTAINING PROTEIN"/>
    <property type="match status" value="1"/>
</dbReference>
<dbReference type="PROSITE" id="PS51186">
    <property type="entry name" value="GNAT"/>
    <property type="match status" value="1"/>
</dbReference>
<proteinExistence type="predicted"/>
<dbReference type="Gene3D" id="3.40.630.30">
    <property type="match status" value="1"/>
</dbReference>
<gene>
    <name evidence="4" type="ORF">WBS43_01415</name>
</gene>
<reference evidence="4 5" key="1">
    <citation type="submission" date="2024-03" db="EMBL/GenBank/DDBJ databases">
        <title>A Rare Waterborne Outbreak of Bacillus cereus in China: Epidemiologic Survey, Genomic Insights and Virulence Characteristics.</title>
        <authorList>
            <person name="Wang S."/>
        </authorList>
    </citation>
    <scope>NUCLEOTIDE SEQUENCE [LARGE SCALE GENOMIC DNA]</scope>
    <source>
        <strain evidence="4 5">BC008</strain>
    </source>
</reference>
<dbReference type="InterPro" id="IPR016181">
    <property type="entry name" value="Acyl_CoA_acyltransferase"/>
</dbReference>
<keyword evidence="2" id="KW-0012">Acyltransferase</keyword>
<evidence type="ECO:0000259" key="3">
    <source>
        <dbReference type="PROSITE" id="PS51186"/>
    </source>
</evidence>
<keyword evidence="1" id="KW-0808">Transferase</keyword>
<sequence>MNVKEVVTEEQLDEVLPVLQQLRTKLSKEEASFLFRKMKEENYKLFSLYDEIGEVVSLAGVTICTNFYNKKHVFVYDLVTAEAHRSKGYGNLLLSYIENWGKEYGCESIALTSAFPRLDAHRFYEREGYDKVSYSFHKNLSRFNGQ</sequence>
<dbReference type="RefSeq" id="WP_185914008.1">
    <property type="nucleotide sequence ID" value="NZ_JBBAGV010000001.1"/>
</dbReference>
<protein>
    <submittedName>
        <fullName evidence="4">GNAT family N-acetyltransferase</fullName>
    </submittedName>
</protein>
<accession>A0ABU8HL12</accession>
<evidence type="ECO:0000313" key="4">
    <source>
        <dbReference type="EMBL" id="MEI5927372.1"/>
    </source>
</evidence>
<dbReference type="Pfam" id="PF00583">
    <property type="entry name" value="Acetyltransf_1"/>
    <property type="match status" value="1"/>
</dbReference>
<feature type="domain" description="N-acetyltransferase" evidence="3">
    <location>
        <begin position="1"/>
        <end position="146"/>
    </location>
</feature>
<dbReference type="InterPro" id="IPR050680">
    <property type="entry name" value="YpeA/RimI_acetyltransf"/>
</dbReference>
<comment type="caution">
    <text evidence="4">The sequence shown here is derived from an EMBL/GenBank/DDBJ whole genome shotgun (WGS) entry which is preliminary data.</text>
</comment>
<organism evidence="4 5">
    <name type="scientific">Bacillus luti</name>
    <dbReference type="NCBI Taxonomy" id="2026191"/>
    <lineage>
        <taxon>Bacteria</taxon>
        <taxon>Bacillati</taxon>
        <taxon>Bacillota</taxon>
        <taxon>Bacilli</taxon>
        <taxon>Bacillales</taxon>
        <taxon>Bacillaceae</taxon>
        <taxon>Bacillus</taxon>
        <taxon>Bacillus cereus group</taxon>
    </lineage>
</organism>
<keyword evidence="5" id="KW-1185">Reference proteome</keyword>
<name>A0ABU8HL12_9BACI</name>
<dbReference type="PANTHER" id="PTHR43420">
    <property type="entry name" value="ACETYLTRANSFERASE"/>
    <property type="match status" value="1"/>
</dbReference>
<dbReference type="EMBL" id="JBBAGW010000001">
    <property type="protein sequence ID" value="MEI5927372.1"/>
    <property type="molecule type" value="Genomic_DNA"/>
</dbReference>
<dbReference type="CDD" id="cd04301">
    <property type="entry name" value="NAT_SF"/>
    <property type="match status" value="1"/>
</dbReference>
<dbReference type="Proteomes" id="UP001365619">
    <property type="component" value="Unassembled WGS sequence"/>
</dbReference>
<evidence type="ECO:0000256" key="2">
    <source>
        <dbReference type="ARBA" id="ARBA00023315"/>
    </source>
</evidence>
<evidence type="ECO:0000256" key="1">
    <source>
        <dbReference type="ARBA" id="ARBA00022679"/>
    </source>
</evidence>